<proteinExistence type="predicted"/>
<dbReference type="RefSeq" id="WP_282684080.1">
    <property type="nucleotide sequence ID" value="NZ_CP124841.1"/>
</dbReference>
<sequence>MNEHAALISILERLSQIQELLDQLASEKKDNTDSPQFVELMDELRLLTAELRKQCGV</sequence>
<name>A0AAX3VTF4_AERSA</name>
<organism evidence="1 2">
    <name type="scientific">Aeromonas salmonicida</name>
    <dbReference type="NCBI Taxonomy" id="645"/>
    <lineage>
        <taxon>Bacteria</taxon>
        <taxon>Pseudomonadati</taxon>
        <taxon>Pseudomonadota</taxon>
        <taxon>Gammaproteobacteria</taxon>
        <taxon>Aeromonadales</taxon>
        <taxon>Aeromonadaceae</taxon>
        <taxon>Aeromonas</taxon>
    </lineage>
</organism>
<evidence type="ECO:0000313" key="2">
    <source>
        <dbReference type="Proteomes" id="UP001239426"/>
    </source>
</evidence>
<dbReference type="EMBL" id="CP124841">
    <property type="protein sequence ID" value="WHF37155.1"/>
    <property type="molecule type" value="Genomic_DNA"/>
</dbReference>
<protein>
    <submittedName>
        <fullName evidence="1">Uncharacterized protein</fullName>
    </submittedName>
</protein>
<gene>
    <name evidence="1" type="ORF">QLQ87_01960</name>
</gene>
<reference evidence="1" key="1">
    <citation type="submission" date="2023-05" db="EMBL/GenBank/DDBJ databases">
        <title>Aeromonas salmonicida 57, complete genome.</title>
        <authorList>
            <person name="Shao L."/>
        </authorList>
    </citation>
    <scope>NUCLEOTIDE SEQUENCE</scope>
    <source>
        <strain evidence="1">57</strain>
    </source>
</reference>
<dbReference type="Proteomes" id="UP001239426">
    <property type="component" value="Chromosome"/>
</dbReference>
<accession>A0AAX3VTF4</accession>
<dbReference type="AlphaFoldDB" id="A0AAX3VTF4"/>
<evidence type="ECO:0000313" key="1">
    <source>
        <dbReference type="EMBL" id="WHF37155.1"/>
    </source>
</evidence>